<dbReference type="Proteomes" id="UP001500683">
    <property type="component" value="Unassembled WGS sequence"/>
</dbReference>
<organism evidence="2 3">
    <name type="scientific">Actinomadura miaoliensis</name>
    <dbReference type="NCBI Taxonomy" id="430685"/>
    <lineage>
        <taxon>Bacteria</taxon>
        <taxon>Bacillati</taxon>
        <taxon>Actinomycetota</taxon>
        <taxon>Actinomycetes</taxon>
        <taxon>Streptosporangiales</taxon>
        <taxon>Thermomonosporaceae</taxon>
        <taxon>Actinomadura</taxon>
    </lineage>
</organism>
<dbReference type="RefSeq" id="WP_344940325.1">
    <property type="nucleotide sequence ID" value="NZ_BAAAZG010000001.1"/>
</dbReference>
<evidence type="ECO:0000313" key="3">
    <source>
        <dbReference type="Proteomes" id="UP001500683"/>
    </source>
</evidence>
<proteinExistence type="predicted"/>
<reference evidence="3" key="1">
    <citation type="journal article" date="2019" name="Int. J. Syst. Evol. Microbiol.">
        <title>The Global Catalogue of Microorganisms (GCM) 10K type strain sequencing project: providing services to taxonomists for standard genome sequencing and annotation.</title>
        <authorList>
            <consortium name="The Broad Institute Genomics Platform"/>
            <consortium name="The Broad Institute Genome Sequencing Center for Infectious Disease"/>
            <person name="Wu L."/>
            <person name="Ma J."/>
        </authorList>
    </citation>
    <scope>NUCLEOTIDE SEQUENCE [LARGE SCALE GENOMIC DNA]</scope>
    <source>
        <strain evidence="3">JCM 16702</strain>
    </source>
</reference>
<gene>
    <name evidence="2" type="ORF">GCM10022214_06690</name>
</gene>
<evidence type="ECO:0000256" key="1">
    <source>
        <dbReference type="SAM" id="MobiDB-lite"/>
    </source>
</evidence>
<feature type="region of interest" description="Disordered" evidence="1">
    <location>
        <begin position="30"/>
        <end position="59"/>
    </location>
</feature>
<name>A0ABP7V1W0_9ACTN</name>
<comment type="caution">
    <text evidence="2">The sequence shown here is derived from an EMBL/GenBank/DDBJ whole genome shotgun (WGS) entry which is preliminary data.</text>
</comment>
<accession>A0ABP7V1W0</accession>
<evidence type="ECO:0000313" key="2">
    <source>
        <dbReference type="EMBL" id="GAA4057408.1"/>
    </source>
</evidence>
<dbReference type="EMBL" id="BAAAZG010000001">
    <property type="protein sequence ID" value="GAA4057408.1"/>
    <property type="molecule type" value="Genomic_DNA"/>
</dbReference>
<protein>
    <submittedName>
        <fullName evidence="2">Uncharacterized protein</fullName>
    </submittedName>
</protein>
<sequence>MLYEPGPHDARREHVLRTAAARPVQAVHVDRIATRHTGMRTGPVPTPAADGRRTGAGRR</sequence>
<keyword evidence="3" id="KW-1185">Reference proteome</keyword>